<evidence type="ECO:0000256" key="5">
    <source>
        <dbReference type="ARBA" id="ARBA00023004"/>
    </source>
</evidence>
<feature type="transmembrane region" description="Helical" evidence="7">
    <location>
        <begin position="93"/>
        <end position="117"/>
    </location>
</feature>
<evidence type="ECO:0000256" key="1">
    <source>
        <dbReference type="ARBA" id="ARBA00022448"/>
    </source>
</evidence>
<evidence type="ECO:0000313" key="10">
    <source>
        <dbReference type="Proteomes" id="UP000746471"/>
    </source>
</evidence>
<keyword evidence="6" id="KW-0411">Iron-sulfur</keyword>
<dbReference type="SUPFAM" id="SSF54862">
    <property type="entry name" value="4Fe-4S ferredoxins"/>
    <property type="match status" value="1"/>
</dbReference>
<evidence type="ECO:0000256" key="3">
    <source>
        <dbReference type="ARBA" id="ARBA00022723"/>
    </source>
</evidence>
<evidence type="ECO:0000259" key="8">
    <source>
        <dbReference type="PROSITE" id="PS51379"/>
    </source>
</evidence>
<evidence type="ECO:0000256" key="6">
    <source>
        <dbReference type="ARBA" id="ARBA00023014"/>
    </source>
</evidence>
<keyword evidence="7" id="KW-0812">Transmembrane</keyword>
<dbReference type="Pfam" id="PF12838">
    <property type="entry name" value="Fer4_7"/>
    <property type="match status" value="1"/>
</dbReference>
<name>A0ABS5PU75_9FIRM</name>
<dbReference type="Proteomes" id="UP000746471">
    <property type="component" value="Unassembled WGS sequence"/>
</dbReference>
<dbReference type="InterPro" id="IPR051684">
    <property type="entry name" value="Electron_Trans/Redox"/>
</dbReference>
<protein>
    <submittedName>
        <fullName evidence="9">4Fe-4S binding protein</fullName>
    </submittedName>
</protein>
<evidence type="ECO:0000256" key="7">
    <source>
        <dbReference type="SAM" id="Phobius"/>
    </source>
</evidence>
<dbReference type="PANTHER" id="PTHR30176">
    <property type="entry name" value="FERREDOXIN-TYPE PROTEIN NAPH"/>
    <property type="match status" value="1"/>
</dbReference>
<evidence type="ECO:0000256" key="2">
    <source>
        <dbReference type="ARBA" id="ARBA00022485"/>
    </source>
</evidence>
<organism evidence="9 10">
    <name type="scientific">Fusibacter paucivorans</name>
    <dbReference type="NCBI Taxonomy" id="76009"/>
    <lineage>
        <taxon>Bacteria</taxon>
        <taxon>Bacillati</taxon>
        <taxon>Bacillota</taxon>
        <taxon>Clostridia</taxon>
        <taxon>Eubacteriales</taxon>
        <taxon>Eubacteriales Family XII. Incertae Sedis</taxon>
        <taxon>Fusibacter</taxon>
    </lineage>
</organism>
<dbReference type="PROSITE" id="PS51379">
    <property type="entry name" value="4FE4S_FER_2"/>
    <property type="match status" value="2"/>
</dbReference>
<keyword evidence="7" id="KW-0472">Membrane</keyword>
<evidence type="ECO:0000256" key="4">
    <source>
        <dbReference type="ARBA" id="ARBA00022982"/>
    </source>
</evidence>
<comment type="caution">
    <text evidence="9">The sequence shown here is derived from an EMBL/GenBank/DDBJ whole genome shotgun (WGS) entry which is preliminary data.</text>
</comment>
<keyword evidence="4" id="KW-0249">Electron transport</keyword>
<sequence length="244" mass="27296">MQRNSRSSKIRKTLLWLSLFCFPLTLNYFSPVLSLSGAFQGVITGSVITFAGLLITGVFMRRAWCGWLCPGGAIGELCRQVNDSKVNAKRLKWVRYSVFAIWFSIMLIGFFRAGGVQQVSPFFMTERYIAVDSPEKFFIYYLVVGILFVLDMVLGSRGACHSICWMSPFLVAGAKAGQIIHAPQLMIGAREADCIHCGKCSKTCQMSIDVMQHIQSGQIKHDDCILCGECIDVCPKQVLSYRFE</sequence>
<keyword evidence="10" id="KW-1185">Reference proteome</keyword>
<proteinExistence type="predicted"/>
<keyword evidence="2" id="KW-0004">4Fe-4S</keyword>
<keyword evidence="7" id="KW-1133">Transmembrane helix</keyword>
<dbReference type="InterPro" id="IPR017896">
    <property type="entry name" value="4Fe4S_Fe-S-bd"/>
</dbReference>
<dbReference type="RefSeq" id="WP_213237775.1">
    <property type="nucleotide sequence ID" value="NZ_JAHBCL010000027.1"/>
</dbReference>
<dbReference type="Gene3D" id="3.30.70.20">
    <property type="match status" value="1"/>
</dbReference>
<dbReference type="PROSITE" id="PS00198">
    <property type="entry name" value="4FE4S_FER_1"/>
    <property type="match status" value="1"/>
</dbReference>
<dbReference type="Pfam" id="PF12801">
    <property type="entry name" value="Fer4_5"/>
    <property type="match status" value="1"/>
</dbReference>
<dbReference type="EMBL" id="JAHBCL010000027">
    <property type="protein sequence ID" value="MBS7527916.1"/>
    <property type="molecule type" value="Genomic_DNA"/>
</dbReference>
<keyword evidence="5" id="KW-0408">Iron</keyword>
<feature type="transmembrane region" description="Helical" evidence="7">
    <location>
        <begin position="37"/>
        <end position="59"/>
    </location>
</feature>
<feature type="domain" description="4Fe-4S ferredoxin-type" evidence="8">
    <location>
        <begin position="183"/>
        <end position="214"/>
    </location>
</feature>
<accession>A0ABS5PU75</accession>
<keyword evidence="3" id="KW-0479">Metal-binding</keyword>
<reference evidence="9 10" key="1">
    <citation type="submission" date="2021-05" db="EMBL/GenBank/DDBJ databases">
        <title>Fusibacter ferrireducens sp. nov., an anaerobic, sulfur- and Fe-reducing bacterium isolated from the mangrove sediment.</title>
        <authorList>
            <person name="Qiu D."/>
        </authorList>
    </citation>
    <scope>NUCLEOTIDE SEQUENCE [LARGE SCALE GENOMIC DNA]</scope>
    <source>
        <strain evidence="9 10">DSM 12116</strain>
    </source>
</reference>
<feature type="transmembrane region" description="Helical" evidence="7">
    <location>
        <begin position="137"/>
        <end position="154"/>
    </location>
</feature>
<evidence type="ECO:0000313" key="9">
    <source>
        <dbReference type="EMBL" id="MBS7527916.1"/>
    </source>
</evidence>
<dbReference type="PANTHER" id="PTHR30176:SF3">
    <property type="entry name" value="FERREDOXIN-TYPE PROTEIN NAPH"/>
    <property type="match status" value="1"/>
</dbReference>
<feature type="domain" description="4Fe-4S ferredoxin-type" evidence="8">
    <location>
        <begin position="215"/>
        <end position="244"/>
    </location>
</feature>
<gene>
    <name evidence="9" type="ORF">KHM83_14620</name>
</gene>
<dbReference type="InterPro" id="IPR017900">
    <property type="entry name" value="4Fe4S_Fe_S_CS"/>
</dbReference>
<keyword evidence="1" id="KW-0813">Transport</keyword>